<evidence type="ECO:0000313" key="2">
    <source>
        <dbReference type="EMBL" id="BAL89006.1"/>
    </source>
</evidence>
<feature type="transmembrane region" description="Helical" evidence="1">
    <location>
        <begin position="924"/>
        <end position="946"/>
    </location>
</feature>
<organism evidence="2 3">
    <name type="scientific">Actinoplanes missouriensis (strain ATCC 14538 / DSM 43046 / CBS 188.64 / JCM 3121 / NBRC 102363 / NCIMB 12654 / NRRL B-3342 / UNCC 431)</name>
    <dbReference type="NCBI Taxonomy" id="512565"/>
    <lineage>
        <taxon>Bacteria</taxon>
        <taxon>Bacillati</taxon>
        <taxon>Actinomycetota</taxon>
        <taxon>Actinomycetes</taxon>
        <taxon>Micromonosporales</taxon>
        <taxon>Micromonosporaceae</taxon>
        <taxon>Actinoplanes</taxon>
    </lineage>
</organism>
<dbReference type="RefSeq" id="WP_014443900.1">
    <property type="nucleotide sequence ID" value="NC_017093.1"/>
</dbReference>
<dbReference type="EMBL" id="AP012319">
    <property type="protein sequence ID" value="BAL89006.1"/>
    <property type="molecule type" value="Genomic_DNA"/>
</dbReference>
<feature type="transmembrane region" description="Helical" evidence="1">
    <location>
        <begin position="501"/>
        <end position="521"/>
    </location>
</feature>
<sequence>MFRIVAGAVRFRAAQALTLLILTALPATVAAAAPWYVRLADARTAEAAIGAVPAGDRMVTVHQAGDGSAGDPVLALDAFRDAVASALPMPGAQPVLGLALRSTIDIPGGGRDQVGVVSRDGFCDQVRLAGRCPAQAGEGALSTETARRLGVRADDRVTVRANPESAPEPITVTGIYQLADPSAGYWADPLFRAGSGLDPIFTVPATFSGGALGPPTLAWAAELPVPLLRGDDGYDLGEVVESAGGFSVTDPTGPLRAALSGERERLVRGVLLAVVPVLLLAWFAIGLAGRYTARDRRRDAGLLRLRGVTRTRLHALLACQETPAVLGGALLGLIAGPVAATLLTGTPPTLDQAPAGMTGAASAGQGAWDAGAALLSAGAAATVAVVTLLTLLVADLALARAPVATLLRRVTPARRGWAAGLVDVLLVTVAVAAAYQARSPSPDAGVGALAPAAVAVAVAVLLARLIARAADRGGGAALRSGRLGAGLTLVRMSRQPGADRLFALTAAAVALLAVALGAAGASRAARLDRAAAELGADRVLTVRAANWTALTHAVRVADPSGRYAAAAVIDRGGNPPLLAVDATRAPAVAAWRPEYGPEPVPQRATTEPLRVDGARLAVRLDNGRAIAASLEAVLRAEDTGATVRVPFGRIPPGEHTVTAGVTGCAAGCRLVRWELPTLPGPDGAPDRAPVTLHELRQRGPDRTLLTPAAFADSTRWRTAVGGAGLELAGGPDGLALAAAPGEGGGTSRDTVYAADTALPLAVSLAGPAPATWRFDESRLEPAGVGAVPVRVTATPAVLPVLGVTGVLADLNALRLVAGDAAPGGVTQVWLAPDAPESVVDALRGAGLTLLADDSVRERAGRLPARGATAAGPFALLTAVVGVLVAAAVTAVAAAVDREPRRVMLRALRAQGLSRRTAAATRNTGTAAIALSGAGGGVLAAMLARWVTGIPDSLFTDGWRLLAVPEMLGPVPLLTAGLAALLVLAVTGWTAAR</sequence>
<feature type="transmembrane region" description="Helical" evidence="1">
    <location>
        <begin position="448"/>
        <end position="467"/>
    </location>
</feature>
<dbReference type="AlphaFoldDB" id="I0H7L9"/>
<dbReference type="HOGENOM" id="CLU_300852_0_0_11"/>
<reference evidence="2 3" key="1">
    <citation type="submission" date="2012-02" db="EMBL/GenBank/DDBJ databases">
        <title>Complete genome sequence of Actinoplanes missouriensis 431 (= NBRC 102363).</title>
        <authorList>
            <person name="Ohnishi Y."/>
            <person name="Ishikawa J."/>
            <person name="Sekine M."/>
            <person name="Hosoyama A."/>
            <person name="Harada T."/>
            <person name="Narita H."/>
            <person name="Hata T."/>
            <person name="Konno Y."/>
            <person name="Tutikane K."/>
            <person name="Fujita N."/>
            <person name="Horinouchi S."/>
            <person name="Hayakawa M."/>
        </authorList>
    </citation>
    <scope>NUCLEOTIDE SEQUENCE [LARGE SCALE GENOMIC DNA]</scope>
    <source>
        <strain evidence="3">ATCC 14538 / DSM 43046 / CBS 188.64 / JCM 3121 / NBRC 102363 / NCIMB 12654 / NRRL B-3342 / UNCC 431</strain>
    </source>
</reference>
<feature type="transmembrane region" description="Helical" evidence="1">
    <location>
        <begin position="313"/>
        <end position="340"/>
    </location>
</feature>
<gene>
    <name evidence="2" type="ordered locus">AMIS_37860</name>
</gene>
<feature type="transmembrane region" description="Helical" evidence="1">
    <location>
        <begin position="270"/>
        <end position="292"/>
    </location>
</feature>
<protein>
    <submittedName>
        <fullName evidence="2">Putative permease</fullName>
    </submittedName>
</protein>
<dbReference type="eggNOG" id="COG0577">
    <property type="taxonomic scope" value="Bacteria"/>
</dbReference>
<dbReference type="Proteomes" id="UP000007882">
    <property type="component" value="Chromosome"/>
</dbReference>
<keyword evidence="3" id="KW-1185">Reference proteome</keyword>
<evidence type="ECO:0000313" key="3">
    <source>
        <dbReference type="Proteomes" id="UP000007882"/>
    </source>
</evidence>
<name>I0H7L9_ACTM4</name>
<dbReference type="OrthoDB" id="3275641at2"/>
<keyword evidence="1" id="KW-1133">Transmembrane helix</keyword>
<evidence type="ECO:0000256" key="1">
    <source>
        <dbReference type="SAM" id="Phobius"/>
    </source>
</evidence>
<dbReference type="KEGG" id="ams:AMIS_37860"/>
<keyword evidence="1" id="KW-0812">Transmembrane</keyword>
<feature type="transmembrane region" description="Helical" evidence="1">
    <location>
        <begin position="372"/>
        <end position="396"/>
    </location>
</feature>
<feature type="transmembrane region" description="Helical" evidence="1">
    <location>
        <begin position="966"/>
        <end position="991"/>
    </location>
</feature>
<dbReference type="PATRIC" id="fig|512565.3.peg.3779"/>
<accession>I0H7L9</accession>
<proteinExistence type="predicted"/>
<dbReference type="STRING" id="512565.AMIS_37860"/>
<feature type="transmembrane region" description="Helical" evidence="1">
    <location>
        <begin position="873"/>
        <end position="895"/>
    </location>
</feature>
<feature type="transmembrane region" description="Helical" evidence="1">
    <location>
        <begin position="417"/>
        <end position="436"/>
    </location>
</feature>
<keyword evidence="1" id="KW-0472">Membrane</keyword>